<dbReference type="InterPro" id="IPR036412">
    <property type="entry name" value="HAD-like_sf"/>
</dbReference>
<organism evidence="4 5">
    <name type="scientific">Sphaerisporangium rhizosphaerae</name>
    <dbReference type="NCBI Taxonomy" id="2269375"/>
    <lineage>
        <taxon>Bacteria</taxon>
        <taxon>Bacillati</taxon>
        <taxon>Actinomycetota</taxon>
        <taxon>Actinomycetes</taxon>
        <taxon>Streptosporangiales</taxon>
        <taxon>Streptosporangiaceae</taxon>
        <taxon>Sphaerisporangium</taxon>
    </lineage>
</organism>
<reference evidence="5" key="1">
    <citation type="journal article" date="2019" name="Int. J. Syst. Evol. Microbiol.">
        <title>The Global Catalogue of Microorganisms (GCM) 10K type strain sequencing project: providing services to taxonomists for standard genome sequencing and annotation.</title>
        <authorList>
            <consortium name="The Broad Institute Genomics Platform"/>
            <consortium name="The Broad Institute Genome Sequencing Center for Infectious Disease"/>
            <person name="Wu L."/>
            <person name="Ma J."/>
        </authorList>
    </citation>
    <scope>NUCLEOTIDE SEQUENCE [LARGE SCALE GENOMIC DNA]</scope>
    <source>
        <strain evidence="5">CECT 7649</strain>
    </source>
</reference>
<dbReference type="EC" id="3.1.3.12" evidence="3"/>
<dbReference type="Gene3D" id="3.30.70.1020">
    <property type="entry name" value="Trehalose-6-phosphate phosphatase related protein, domain 2"/>
    <property type="match status" value="1"/>
</dbReference>
<dbReference type="GO" id="GO:0004805">
    <property type="term" value="F:trehalose-phosphatase activity"/>
    <property type="evidence" value="ECO:0007669"/>
    <property type="project" value="UniProtKB-EC"/>
</dbReference>
<protein>
    <recommendedName>
        <fullName evidence="3">Trehalose 6-phosphate phosphatase</fullName>
        <ecNumber evidence="3">3.1.3.12</ecNumber>
    </recommendedName>
</protein>
<comment type="pathway">
    <text evidence="3">Glycan biosynthesis; trehalose biosynthesis.</text>
</comment>
<comment type="similarity">
    <text evidence="3">Belongs to the trehalose phosphatase family.</text>
</comment>
<dbReference type="PANTHER" id="PTHR43768">
    <property type="entry name" value="TREHALOSE 6-PHOSPHATE PHOSPHATASE"/>
    <property type="match status" value="1"/>
</dbReference>
<dbReference type="InterPro" id="IPR044651">
    <property type="entry name" value="OTSB-like"/>
</dbReference>
<dbReference type="NCBIfam" id="TIGR00685">
    <property type="entry name" value="T6PP"/>
    <property type="match status" value="1"/>
</dbReference>
<keyword evidence="3" id="KW-0479">Metal-binding</keyword>
<dbReference type="SUPFAM" id="SSF56784">
    <property type="entry name" value="HAD-like"/>
    <property type="match status" value="1"/>
</dbReference>
<dbReference type="Gene3D" id="3.40.50.1000">
    <property type="entry name" value="HAD superfamily/HAD-like"/>
    <property type="match status" value="1"/>
</dbReference>
<dbReference type="PANTHER" id="PTHR43768:SF3">
    <property type="entry name" value="TREHALOSE 6-PHOSPHATE PHOSPHATASE"/>
    <property type="match status" value="1"/>
</dbReference>
<keyword evidence="5" id="KW-1185">Reference proteome</keyword>
<dbReference type="InterPro" id="IPR023214">
    <property type="entry name" value="HAD_sf"/>
</dbReference>
<evidence type="ECO:0000313" key="5">
    <source>
        <dbReference type="Proteomes" id="UP001596496"/>
    </source>
</evidence>
<evidence type="ECO:0000313" key="4">
    <source>
        <dbReference type="EMBL" id="MFC7388248.1"/>
    </source>
</evidence>
<comment type="caution">
    <text evidence="4">The sequence shown here is derived from an EMBL/GenBank/DDBJ whole genome shotgun (WGS) entry which is preliminary data.</text>
</comment>
<name>A0ABW2PG39_9ACTN</name>
<dbReference type="Proteomes" id="UP001596496">
    <property type="component" value="Unassembled WGS sequence"/>
</dbReference>
<sequence>MTHDVLPDIAGLAAIKADPQGAVIGLDFDGTLAPIVPDPADARVDPHAAAALVRLGGLVGAVVLVTGRPAATAIAYGEVPGGPGLADVPGLVVLGQYGLERWEDGTLSAPPPPPGADRVRAELPGLLASLGHPVRDGSEAGITVEDKGRAIAVHTRRAADPEGSLRALRDPLAKLAAETGMLVEPGRLVLELRPAGMDKGHALGAFLAERGARSVLFAGDDLGDLAAFEAVRLSGLPGVTVCSASAEVTALAERADLVVEGPAGVAALLSALSDALTRH</sequence>
<dbReference type="RefSeq" id="WP_380832311.1">
    <property type="nucleotide sequence ID" value="NZ_JBHTCG010000056.1"/>
</dbReference>
<dbReference type="InterPro" id="IPR003337">
    <property type="entry name" value="Trehalose_PPase"/>
</dbReference>
<proteinExistence type="inferred from homology"/>
<evidence type="ECO:0000256" key="2">
    <source>
        <dbReference type="ARBA" id="ARBA00024179"/>
    </source>
</evidence>
<comment type="function">
    <text evidence="2 3">Removes the phosphate from trehalose 6-phosphate to produce free trehalose.</text>
</comment>
<comment type="catalytic activity">
    <reaction evidence="3">
        <text>alpha,alpha-trehalose 6-phosphate + H2O = alpha,alpha-trehalose + phosphate</text>
        <dbReference type="Rhea" id="RHEA:23420"/>
        <dbReference type="ChEBI" id="CHEBI:15377"/>
        <dbReference type="ChEBI" id="CHEBI:16551"/>
        <dbReference type="ChEBI" id="CHEBI:43474"/>
        <dbReference type="ChEBI" id="CHEBI:58429"/>
        <dbReference type="EC" id="3.1.3.12"/>
    </reaction>
</comment>
<keyword evidence="1 3" id="KW-0378">Hydrolase</keyword>
<dbReference type="EMBL" id="JBHTCG010000056">
    <property type="protein sequence ID" value="MFC7388248.1"/>
    <property type="molecule type" value="Genomic_DNA"/>
</dbReference>
<evidence type="ECO:0000256" key="1">
    <source>
        <dbReference type="ARBA" id="ARBA00022801"/>
    </source>
</evidence>
<evidence type="ECO:0000256" key="3">
    <source>
        <dbReference type="RuleBase" id="RU361117"/>
    </source>
</evidence>
<accession>A0ABW2PG39</accession>
<dbReference type="Pfam" id="PF02358">
    <property type="entry name" value="Trehalose_PPase"/>
    <property type="match status" value="1"/>
</dbReference>
<comment type="cofactor">
    <cofactor evidence="3">
        <name>Mg(2+)</name>
        <dbReference type="ChEBI" id="CHEBI:18420"/>
    </cofactor>
</comment>
<keyword evidence="3" id="KW-0460">Magnesium</keyword>
<gene>
    <name evidence="4" type="primary">otsB</name>
    <name evidence="4" type="ORF">ACFQSB_38990</name>
</gene>